<name>A0A0P8W3D9_9CLOT</name>
<dbReference type="PROSITE" id="PS51257">
    <property type="entry name" value="PROKAR_LIPOPROTEIN"/>
    <property type="match status" value="1"/>
</dbReference>
<organism evidence="2 3">
    <name type="scientific">Oxobacter pfennigii</name>
    <dbReference type="NCBI Taxonomy" id="36849"/>
    <lineage>
        <taxon>Bacteria</taxon>
        <taxon>Bacillati</taxon>
        <taxon>Bacillota</taxon>
        <taxon>Clostridia</taxon>
        <taxon>Eubacteriales</taxon>
        <taxon>Clostridiaceae</taxon>
        <taxon>Oxobacter</taxon>
    </lineage>
</organism>
<sequence length="175" mass="19316">MNRNLCFIFVLSIFLYGCSLDSLNALATQDDLQAASSDTIDVSQRENQPSPSIPANYGSVEALIEIGENFLNAAFEGDVDKMQSFCDEALTNDIERNAEDYLGTKTSYNVDHIETLVKPLDTGKYMIFSEVSAINKNNKTEVFSYYLTAEKAGGNYFIVEYGRTNPSAKALSGNK</sequence>
<reference evidence="2 3" key="1">
    <citation type="submission" date="2015-09" db="EMBL/GenBank/DDBJ databases">
        <title>Genome sequence of Oxobacter pfennigii DSM 3222.</title>
        <authorList>
            <person name="Poehlein A."/>
            <person name="Bengelsdorf F.R."/>
            <person name="Schiel-Bengelsdorf B."/>
            <person name="Duerre P."/>
            <person name="Daniel R."/>
        </authorList>
    </citation>
    <scope>NUCLEOTIDE SEQUENCE [LARGE SCALE GENOMIC DNA]</scope>
    <source>
        <strain evidence="2 3">DSM 3222</strain>
    </source>
</reference>
<evidence type="ECO:0000313" key="3">
    <source>
        <dbReference type="Proteomes" id="UP000050326"/>
    </source>
</evidence>
<dbReference type="AlphaFoldDB" id="A0A0P8W3D9"/>
<proteinExistence type="predicted"/>
<keyword evidence="1" id="KW-0732">Signal</keyword>
<evidence type="ECO:0008006" key="4">
    <source>
        <dbReference type="Google" id="ProtNLM"/>
    </source>
</evidence>
<gene>
    <name evidence="2" type="ORF">OXPF_33510</name>
</gene>
<evidence type="ECO:0000313" key="2">
    <source>
        <dbReference type="EMBL" id="KPU43101.1"/>
    </source>
</evidence>
<comment type="caution">
    <text evidence="2">The sequence shown here is derived from an EMBL/GenBank/DDBJ whole genome shotgun (WGS) entry which is preliminary data.</text>
</comment>
<evidence type="ECO:0000256" key="1">
    <source>
        <dbReference type="SAM" id="SignalP"/>
    </source>
</evidence>
<keyword evidence="3" id="KW-1185">Reference proteome</keyword>
<feature type="chain" id="PRO_5006153176" description="DUF5104 domain-containing protein" evidence="1">
    <location>
        <begin position="28"/>
        <end position="175"/>
    </location>
</feature>
<dbReference type="Proteomes" id="UP000050326">
    <property type="component" value="Unassembled WGS sequence"/>
</dbReference>
<dbReference type="EMBL" id="LKET01000043">
    <property type="protein sequence ID" value="KPU43101.1"/>
    <property type="molecule type" value="Genomic_DNA"/>
</dbReference>
<dbReference type="RefSeq" id="WP_054876344.1">
    <property type="nucleotide sequence ID" value="NZ_LKET01000043.1"/>
</dbReference>
<feature type="signal peptide" evidence="1">
    <location>
        <begin position="1"/>
        <end position="27"/>
    </location>
</feature>
<accession>A0A0P8W3D9</accession>
<protein>
    <recommendedName>
        <fullName evidence="4">DUF5104 domain-containing protein</fullName>
    </recommendedName>
</protein>